<proteinExistence type="predicted"/>
<dbReference type="Proteomes" id="UP000423413">
    <property type="component" value="Chromosome"/>
</dbReference>
<sequence>MRTTWLERISVGFSVVCLVWGIWFGYTGDPTWLNRCGSLIIVTGVAVASFKLGDILHLQIKDFIEKNEAAQLEQLYDAYEKFWGGPLDKQFKEKLTIAVREKTERTFSDYITRRVDRVKKVEISLLILGTLINGFGDWAIIIAQGALVEQL</sequence>
<feature type="transmembrane region" description="Helical" evidence="1">
    <location>
        <begin position="123"/>
        <end position="147"/>
    </location>
</feature>
<dbReference type="AlphaFoldDB" id="A0AAE6QKG9"/>
<keyword evidence="1" id="KW-0812">Transmembrane</keyword>
<feature type="transmembrane region" description="Helical" evidence="1">
    <location>
        <begin position="32"/>
        <end position="52"/>
    </location>
</feature>
<organism evidence="2 3">
    <name type="scientific">Pseudomonas coronafaciens pv. coronafaciens</name>
    <dbReference type="NCBI Taxonomy" id="235275"/>
    <lineage>
        <taxon>Bacteria</taxon>
        <taxon>Pseudomonadati</taxon>
        <taxon>Pseudomonadota</taxon>
        <taxon>Gammaproteobacteria</taxon>
        <taxon>Pseudomonadales</taxon>
        <taxon>Pseudomonadaceae</taxon>
        <taxon>Pseudomonas</taxon>
        <taxon>Pseudomonas coronafaciens</taxon>
    </lineage>
</organism>
<name>A0AAE6QKG9_9PSED</name>
<accession>A0AAE6QKG9</accession>
<keyword evidence="1" id="KW-0472">Membrane</keyword>
<evidence type="ECO:0000256" key="1">
    <source>
        <dbReference type="SAM" id="Phobius"/>
    </source>
</evidence>
<protein>
    <submittedName>
        <fullName evidence="2">Uncharacterized protein</fullName>
    </submittedName>
</protein>
<evidence type="ECO:0000313" key="3">
    <source>
        <dbReference type="Proteomes" id="UP000423413"/>
    </source>
</evidence>
<keyword evidence="1" id="KW-1133">Transmembrane helix</keyword>
<dbReference type="EMBL" id="CP046441">
    <property type="protein sequence ID" value="QGT82957.1"/>
    <property type="molecule type" value="Genomic_DNA"/>
</dbReference>
<evidence type="ECO:0000313" key="2">
    <source>
        <dbReference type="EMBL" id="QGT82957.1"/>
    </source>
</evidence>
<reference evidence="2 3" key="1">
    <citation type="submission" date="2019-11" db="EMBL/GenBank/DDBJ databases">
        <title>Complete genome sequence of Pseudomonas syringae pv. coronafaciens isolate B19001 originated in imported oat cereal.</title>
        <authorList>
            <person name="Kim S.M."/>
            <person name="Lee B.C."/>
            <person name="Seo S.J."/>
            <person name="Lee J.E."/>
            <person name="Choi N.J."/>
            <person name="Park J.H."/>
        </authorList>
    </citation>
    <scope>NUCLEOTIDE SEQUENCE [LARGE SCALE GENOMIC DNA]</scope>
    <source>
        <strain evidence="2 3">B19001</strain>
    </source>
</reference>
<dbReference type="RefSeq" id="WP_191892689.1">
    <property type="nucleotide sequence ID" value="NZ_CP046441.1"/>
</dbReference>
<gene>
    <name evidence="2" type="ORF">GMO17_18155</name>
</gene>
<feature type="transmembrane region" description="Helical" evidence="1">
    <location>
        <begin position="9"/>
        <end position="26"/>
    </location>
</feature>